<organism evidence="1 2">
    <name type="scientific">Debaryomyces fabryi</name>
    <dbReference type="NCBI Taxonomy" id="58627"/>
    <lineage>
        <taxon>Eukaryota</taxon>
        <taxon>Fungi</taxon>
        <taxon>Dikarya</taxon>
        <taxon>Ascomycota</taxon>
        <taxon>Saccharomycotina</taxon>
        <taxon>Pichiomycetes</taxon>
        <taxon>Debaryomycetaceae</taxon>
        <taxon>Debaryomyces</taxon>
    </lineage>
</organism>
<proteinExistence type="predicted"/>
<dbReference type="OrthoDB" id="10352106at2759"/>
<evidence type="ECO:0000313" key="2">
    <source>
        <dbReference type="Proteomes" id="UP000054251"/>
    </source>
</evidence>
<protein>
    <submittedName>
        <fullName evidence="1">Uncharacterized protein</fullName>
    </submittedName>
</protein>
<dbReference type="RefSeq" id="XP_015464483.1">
    <property type="nucleotide sequence ID" value="XM_015614687.1"/>
</dbReference>
<dbReference type="GeneID" id="26842867"/>
<evidence type="ECO:0000313" key="1">
    <source>
        <dbReference type="EMBL" id="KRZ98380.1"/>
    </source>
</evidence>
<name>A0A0V1PQ50_9ASCO</name>
<dbReference type="AlphaFoldDB" id="A0A0V1PQ50"/>
<reference evidence="1 2" key="1">
    <citation type="submission" date="2015-11" db="EMBL/GenBank/DDBJ databases">
        <title>The genome of Debaryomyces fabryi.</title>
        <authorList>
            <person name="Tafer H."/>
            <person name="Lopandic K."/>
        </authorList>
    </citation>
    <scope>NUCLEOTIDE SEQUENCE [LARGE SCALE GENOMIC DNA]</scope>
    <source>
        <strain evidence="1 2">CBS 789</strain>
    </source>
</reference>
<accession>A0A0V1PQ50</accession>
<gene>
    <name evidence="1" type="ORF">AC631_05858</name>
</gene>
<comment type="caution">
    <text evidence="1">The sequence shown here is derived from an EMBL/GenBank/DDBJ whole genome shotgun (WGS) entry which is preliminary data.</text>
</comment>
<keyword evidence="2" id="KW-1185">Reference proteome</keyword>
<sequence>MRIWYEHDNVINLDILSKRDLQNEQHAIDNIISTLPVDTVYTYDDFSVYGEVIESNNTSNSIQKRCVGVGAACIPQCQTSRVTEKRMYKRGNWYGDWEKISNCLQSGLGRRGLIALLYSFSKTETHEAGFDINFGVDWINAHMGYSVSKTYSKSTTYTCNFDSIDWALSLWYLQHYIWMDKQERVRTVYSADCHAGSVSYTGWGTTRHADIPISKQDGDMF</sequence>
<dbReference type="Proteomes" id="UP000054251">
    <property type="component" value="Unassembled WGS sequence"/>
</dbReference>
<dbReference type="EMBL" id="LMYN01000305">
    <property type="protein sequence ID" value="KRZ98380.1"/>
    <property type="molecule type" value="Genomic_DNA"/>
</dbReference>